<evidence type="ECO:0000313" key="3">
    <source>
        <dbReference type="Proteomes" id="UP000634136"/>
    </source>
</evidence>
<protein>
    <submittedName>
        <fullName evidence="2">Uncharacterized protein</fullName>
    </submittedName>
</protein>
<name>A0A834SF99_9FABA</name>
<feature type="region of interest" description="Disordered" evidence="1">
    <location>
        <begin position="1"/>
        <end position="48"/>
    </location>
</feature>
<sequence>MGYNITKRISTPPPPSAPSPVPPLLFPSLADSTASSVEKKKKGVGKST</sequence>
<evidence type="ECO:0000313" key="2">
    <source>
        <dbReference type="EMBL" id="KAF7801298.1"/>
    </source>
</evidence>
<keyword evidence="3" id="KW-1185">Reference proteome</keyword>
<proteinExistence type="predicted"/>
<accession>A0A834SF99</accession>
<dbReference type="EMBL" id="JAAIUW010000013">
    <property type="protein sequence ID" value="KAF7801298.1"/>
    <property type="molecule type" value="Genomic_DNA"/>
</dbReference>
<comment type="caution">
    <text evidence="2">The sequence shown here is derived from an EMBL/GenBank/DDBJ whole genome shotgun (WGS) entry which is preliminary data.</text>
</comment>
<dbReference type="AlphaFoldDB" id="A0A834SF99"/>
<evidence type="ECO:0000256" key="1">
    <source>
        <dbReference type="SAM" id="MobiDB-lite"/>
    </source>
</evidence>
<gene>
    <name evidence="2" type="ORF">G2W53_040409</name>
</gene>
<reference evidence="2" key="1">
    <citation type="submission" date="2020-09" db="EMBL/GenBank/DDBJ databases">
        <title>Genome-Enabled Discovery of Anthraquinone Biosynthesis in Senna tora.</title>
        <authorList>
            <person name="Kang S.-H."/>
            <person name="Pandey R.P."/>
            <person name="Lee C.-M."/>
            <person name="Sim J.-S."/>
            <person name="Jeong J.-T."/>
            <person name="Choi B.-S."/>
            <person name="Jung M."/>
            <person name="Ginzburg D."/>
            <person name="Zhao K."/>
            <person name="Won S.Y."/>
            <person name="Oh T.-J."/>
            <person name="Yu Y."/>
            <person name="Kim N.-H."/>
            <person name="Lee O.R."/>
            <person name="Lee T.-H."/>
            <person name="Bashyal P."/>
            <person name="Kim T.-S."/>
            <person name="Lee W.-H."/>
            <person name="Kawkins C."/>
            <person name="Kim C.-K."/>
            <person name="Kim J.S."/>
            <person name="Ahn B.O."/>
            <person name="Rhee S.Y."/>
            <person name="Sohng J.K."/>
        </authorList>
    </citation>
    <scope>NUCLEOTIDE SEQUENCE</scope>
    <source>
        <tissue evidence="2">Leaf</tissue>
    </source>
</reference>
<feature type="compositionally biased region" description="Basic residues" evidence="1">
    <location>
        <begin position="39"/>
        <end position="48"/>
    </location>
</feature>
<feature type="compositionally biased region" description="Pro residues" evidence="1">
    <location>
        <begin position="11"/>
        <end position="25"/>
    </location>
</feature>
<organism evidence="2 3">
    <name type="scientific">Senna tora</name>
    <dbReference type="NCBI Taxonomy" id="362788"/>
    <lineage>
        <taxon>Eukaryota</taxon>
        <taxon>Viridiplantae</taxon>
        <taxon>Streptophyta</taxon>
        <taxon>Embryophyta</taxon>
        <taxon>Tracheophyta</taxon>
        <taxon>Spermatophyta</taxon>
        <taxon>Magnoliopsida</taxon>
        <taxon>eudicotyledons</taxon>
        <taxon>Gunneridae</taxon>
        <taxon>Pentapetalae</taxon>
        <taxon>rosids</taxon>
        <taxon>fabids</taxon>
        <taxon>Fabales</taxon>
        <taxon>Fabaceae</taxon>
        <taxon>Caesalpinioideae</taxon>
        <taxon>Cassia clade</taxon>
        <taxon>Senna</taxon>
    </lineage>
</organism>
<dbReference type="Proteomes" id="UP000634136">
    <property type="component" value="Unassembled WGS sequence"/>
</dbReference>